<dbReference type="InterPro" id="IPR046221">
    <property type="entry name" value="DUF6254"/>
</dbReference>
<dbReference type="Pfam" id="PF19767">
    <property type="entry name" value="DUF6254"/>
    <property type="match status" value="1"/>
</dbReference>
<dbReference type="RefSeq" id="WP_221629139.1">
    <property type="nucleotide sequence ID" value="NZ_CP147403.1"/>
</dbReference>
<proteinExistence type="predicted"/>
<name>A0ABZ2MR56_9BACI</name>
<organism evidence="2 3">
    <name type="scientific">Metabacillus rhizosphaerae</name>
    <dbReference type="NCBI Taxonomy" id="3117747"/>
    <lineage>
        <taxon>Bacteria</taxon>
        <taxon>Bacillati</taxon>
        <taxon>Bacillota</taxon>
        <taxon>Bacilli</taxon>
        <taxon>Bacillales</taxon>
        <taxon>Bacillaceae</taxon>
        <taxon>Metabacillus</taxon>
    </lineage>
</organism>
<sequence>MTQSKSQQERQWAVRKQSQNPHGKVKSFDELAGEAGKKENK</sequence>
<dbReference type="EMBL" id="CP147403">
    <property type="protein sequence ID" value="WXB87752.1"/>
    <property type="molecule type" value="Genomic_DNA"/>
</dbReference>
<feature type="compositionally biased region" description="Polar residues" evidence="1">
    <location>
        <begin position="1"/>
        <end position="21"/>
    </location>
</feature>
<keyword evidence="3" id="KW-1185">Reference proteome</keyword>
<reference evidence="2 3" key="1">
    <citation type="submission" date="2024-02" db="EMBL/GenBank/DDBJ databases">
        <title>Seven novel Bacillus-like species.</title>
        <authorList>
            <person name="Liu G."/>
        </authorList>
    </citation>
    <scope>NUCLEOTIDE SEQUENCE [LARGE SCALE GENOMIC DNA]</scope>
    <source>
        <strain evidence="2 3">FJAT-53654</strain>
    </source>
</reference>
<evidence type="ECO:0000256" key="1">
    <source>
        <dbReference type="SAM" id="MobiDB-lite"/>
    </source>
</evidence>
<evidence type="ECO:0000313" key="2">
    <source>
        <dbReference type="EMBL" id="WXB87752.1"/>
    </source>
</evidence>
<accession>A0ABZ2MR56</accession>
<dbReference type="Proteomes" id="UP001368328">
    <property type="component" value="Chromosome"/>
</dbReference>
<evidence type="ECO:0000313" key="3">
    <source>
        <dbReference type="Proteomes" id="UP001368328"/>
    </source>
</evidence>
<feature type="region of interest" description="Disordered" evidence="1">
    <location>
        <begin position="1"/>
        <end position="41"/>
    </location>
</feature>
<gene>
    <name evidence="2" type="ORF">WCV66_21415</name>
</gene>
<protein>
    <submittedName>
        <fullName evidence="2">DUF6254 family protein</fullName>
    </submittedName>
</protein>